<protein>
    <submittedName>
        <fullName evidence="2">Dolichyl-phosphate-mannose-protein mannosyltransferase</fullName>
    </submittedName>
</protein>
<feature type="transmembrane region" description="Helical" evidence="1">
    <location>
        <begin position="94"/>
        <end position="116"/>
    </location>
</feature>
<dbReference type="EMBL" id="FQZC01000006">
    <property type="protein sequence ID" value="SHK02650.1"/>
    <property type="molecule type" value="Genomic_DNA"/>
</dbReference>
<proteinExistence type="predicted"/>
<feature type="transmembrane region" description="Helical" evidence="1">
    <location>
        <begin position="347"/>
        <end position="363"/>
    </location>
</feature>
<reference evidence="2 3" key="1">
    <citation type="submission" date="2016-11" db="EMBL/GenBank/DDBJ databases">
        <authorList>
            <person name="Varghese N."/>
            <person name="Submissions S."/>
        </authorList>
    </citation>
    <scope>NUCLEOTIDE SEQUENCE [LARGE SCALE GENOMIC DNA]</scope>
    <source>
        <strain evidence="2 3">DSM 21988</strain>
    </source>
</reference>
<keyword evidence="2" id="KW-0808">Transferase</keyword>
<feature type="transmembrane region" description="Helical" evidence="1">
    <location>
        <begin position="185"/>
        <end position="205"/>
    </location>
</feature>
<feature type="transmembrane region" description="Helical" evidence="1">
    <location>
        <begin position="314"/>
        <end position="335"/>
    </location>
</feature>
<name>A0ABY1IRF6_9HYPH</name>
<organism evidence="2 3">
    <name type="scientific">Aureimonas altamirensis DSM 21988</name>
    <dbReference type="NCBI Taxonomy" id="1121026"/>
    <lineage>
        <taxon>Bacteria</taxon>
        <taxon>Pseudomonadati</taxon>
        <taxon>Pseudomonadota</taxon>
        <taxon>Alphaproteobacteria</taxon>
        <taxon>Hyphomicrobiales</taxon>
        <taxon>Aurantimonadaceae</taxon>
        <taxon>Aureimonas</taxon>
    </lineage>
</organism>
<sequence length="425" mass="48582">MALYCYANSDLPFLGDAYHTWEVARTLYDENRETSYVEYRGPFTFILYNLLFKISNLIGVSELITLRFSLSMMFAFLVVYIFPKLYEFILSKRIRILEICLFSLWNFVFFSGYYLYPQTDTTALFFFATGLLALVKALNEGRGRWYALAGILVAFSIMLRLNYVVSVPILLVIIVLRQKLSKRTAFAAVFLLGCFLMPLSALVWMNTSAAPKNSVLEGQLKGGLQFRKVEWNAGDATYPGSLVFPDKRGAEILSKEGIKSSKESFFDGAIPATHYARLWLTYPKDMAIIYGQHFFSGIDIKYNSVYIYDFSRNIMLISAVNFSVLFIALLAATKLVRWCGDMKMQRILMLIALVFPAFSAIPFIVEVRFFMPLIVGYSALGIFALRDCLPYMVRKDFYVQLLIFVGLCLLNSSSMFETTDPVLLW</sequence>
<gene>
    <name evidence="2" type="ORF">SAMN02745911_4001</name>
</gene>
<dbReference type="Proteomes" id="UP000184290">
    <property type="component" value="Unassembled WGS sequence"/>
</dbReference>
<keyword evidence="1" id="KW-1133">Transmembrane helix</keyword>
<feature type="transmembrane region" description="Helical" evidence="1">
    <location>
        <begin position="63"/>
        <end position="82"/>
    </location>
</feature>
<keyword evidence="3" id="KW-1185">Reference proteome</keyword>
<keyword evidence="2" id="KW-0328">Glycosyltransferase</keyword>
<comment type="caution">
    <text evidence="2">The sequence shown here is derived from an EMBL/GenBank/DDBJ whole genome shotgun (WGS) entry which is preliminary data.</text>
</comment>
<evidence type="ECO:0000256" key="1">
    <source>
        <dbReference type="SAM" id="Phobius"/>
    </source>
</evidence>
<evidence type="ECO:0000313" key="2">
    <source>
        <dbReference type="EMBL" id="SHK02650.1"/>
    </source>
</evidence>
<dbReference type="GO" id="GO:0016757">
    <property type="term" value="F:glycosyltransferase activity"/>
    <property type="evidence" value="ECO:0007669"/>
    <property type="project" value="UniProtKB-KW"/>
</dbReference>
<feature type="transmembrane region" description="Helical" evidence="1">
    <location>
        <begin position="397"/>
        <end position="416"/>
    </location>
</feature>
<keyword evidence="1" id="KW-0472">Membrane</keyword>
<keyword evidence="1" id="KW-0812">Transmembrane</keyword>
<feature type="transmembrane region" description="Helical" evidence="1">
    <location>
        <begin position="145"/>
        <end position="173"/>
    </location>
</feature>
<feature type="transmembrane region" description="Helical" evidence="1">
    <location>
        <begin position="369"/>
        <end position="385"/>
    </location>
</feature>
<accession>A0ABY1IRF6</accession>
<evidence type="ECO:0000313" key="3">
    <source>
        <dbReference type="Proteomes" id="UP000184290"/>
    </source>
</evidence>